<keyword evidence="7" id="KW-1185">Reference proteome</keyword>
<dbReference type="InterPro" id="IPR040238">
    <property type="entry name" value="TAL-like"/>
</dbReference>
<organism evidence="6 7">
    <name type="scientific">Varroa destructor</name>
    <name type="common">Honeybee mite</name>
    <dbReference type="NCBI Taxonomy" id="109461"/>
    <lineage>
        <taxon>Eukaryota</taxon>
        <taxon>Metazoa</taxon>
        <taxon>Ecdysozoa</taxon>
        <taxon>Arthropoda</taxon>
        <taxon>Chelicerata</taxon>
        <taxon>Arachnida</taxon>
        <taxon>Acari</taxon>
        <taxon>Parasitiformes</taxon>
        <taxon>Mesostigmata</taxon>
        <taxon>Gamasina</taxon>
        <taxon>Dermanyssoidea</taxon>
        <taxon>Varroidae</taxon>
        <taxon>Varroa</taxon>
    </lineage>
</organism>
<dbReference type="RefSeq" id="XP_022659259.1">
    <property type="nucleotide sequence ID" value="XM_022803524.1"/>
</dbReference>
<dbReference type="SMART" id="SM00353">
    <property type="entry name" value="HLH"/>
    <property type="match status" value="1"/>
</dbReference>
<dbReference type="RefSeq" id="XP_022659258.1">
    <property type="nucleotide sequence ID" value="XM_022803523.1"/>
</dbReference>
<feature type="domain" description="BHLH" evidence="5">
    <location>
        <begin position="105"/>
        <end position="157"/>
    </location>
</feature>
<dbReference type="PANTHER" id="PTHR13864">
    <property type="entry name" value="T-CELL ACUTE LYMPHOCYTIC LEUKEMIA/STEM CELL LEUKEMIA-RELATED"/>
    <property type="match status" value="1"/>
</dbReference>
<sequence length="351" mass="36752">MSKDDMSDSESEKGFSESSSNYCLSGDEGTTPTPSSGPQDSGNTNTLVEQSNYIRSRRSPLSYTLSRPPPLRPRTPPRLGGLNNSLGGPGPAPVGVHTRRPSAPSKRMFTNSRERWRQQNVNGAFAELRRLVPTHPADKKLSKNEILRLAIRYIRLLMSILEYQDNSLGLSRQQQPLQATASSEPTTQAVHTLTSTPPVDSSANFGAATIQGSTGTGVSSGGGGSVAYYPATGSPTISSSTPVAPAPSLAPPTQRSAQHTSQVSGQGSPAQVCRGAAGTATIITGLVLQSSTVCLHNSSSARHSCAATMGQRLTMLQCTAGINAKQEPPLQPPNSPTLTSTTTTVEPQSAT</sequence>
<dbReference type="AlphaFoldDB" id="A0A7M7K268"/>
<feature type="region of interest" description="Disordered" evidence="4">
    <location>
        <begin position="174"/>
        <end position="207"/>
    </location>
</feature>
<keyword evidence="2" id="KW-0238">DNA-binding</keyword>
<feature type="region of interest" description="Disordered" evidence="4">
    <location>
        <begin position="236"/>
        <end position="272"/>
    </location>
</feature>
<feature type="region of interest" description="Disordered" evidence="4">
    <location>
        <begin position="1"/>
        <end position="110"/>
    </location>
</feature>
<evidence type="ECO:0000256" key="2">
    <source>
        <dbReference type="ARBA" id="ARBA00023125"/>
    </source>
</evidence>
<evidence type="ECO:0000313" key="6">
    <source>
        <dbReference type="EnsemblMetazoa" id="XP_022659259"/>
    </source>
</evidence>
<name>A0A7M7K268_VARDE</name>
<keyword evidence="1" id="KW-0805">Transcription regulation</keyword>
<dbReference type="CDD" id="cd19708">
    <property type="entry name" value="bHLH_TS_dHLH3B_like"/>
    <property type="match status" value="1"/>
</dbReference>
<proteinExistence type="predicted"/>
<feature type="compositionally biased region" description="Polar residues" evidence="4">
    <location>
        <begin position="251"/>
        <end position="269"/>
    </location>
</feature>
<evidence type="ECO:0000313" key="7">
    <source>
        <dbReference type="Proteomes" id="UP000594260"/>
    </source>
</evidence>
<dbReference type="EnsemblMetazoa" id="XM_022803523">
    <property type="protein sequence ID" value="XP_022659258"/>
    <property type="gene ID" value="LOC111249530"/>
</dbReference>
<feature type="compositionally biased region" description="Pro residues" evidence="4">
    <location>
        <begin position="67"/>
        <end position="76"/>
    </location>
</feature>
<dbReference type="SUPFAM" id="SSF47459">
    <property type="entry name" value="HLH, helix-loop-helix DNA-binding domain"/>
    <property type="match status" value="1"/>
</dbReference>
<feature type="compositionally biased region" description="Polar residues" evidence="4">
    <location>
        <begin position="28"/>
        <end position="54"/>
    </location>
</feature>
<dbReference type="InterPro" id="IPR036638">
    <property type="entry name" value="HLH_DNA-bd_sf"/>
</dbReference>
<feature type="compositionally biased region" description="Basic and acidic residues" evidence="4">
    <location>
        <begin position="1"/>
        <end position="15"/>
    </location>
</feature>
<evidence type="ECO:0000256" key="3">
    <source>
        <dbReference type="ARBA" id="ARBA00023163"/>
    </source>
</evidence>
<dbReference type="PROSITE" id="PS50888">
    <property type="entry name" value="BHLH"/>
    <property type="match status" value="1"/>
</dbReference>
<feature type="compositionally biased region" description="Low complexity" evidence="4">
    <location>
        <begin position="336"/>
        <end position="351"/>
    </location>
</feature>
<reference evidence="6" key="1">
    <citation type="submission" date="2021-01" db="UniProtKB">
        <authorList>
            <consortium name="EnsemblMetazoa"/>
        </authorList>
    </citation>
    <scope>IDENTIFICATION</scope>
</reference>
<dbReference type="GO" id="GO:0046983">
    <property type="term" value="F:protein dimerization activity"/>
    <property type="evidence" value="ECO:0007669"/>
    <property type="project" value="InterPro"/>
</dbReference>
<protein>
    <recommendedName>
        <fullName evidence="5">BHLH domain-containing protein</fullName>
    </recommendedName>
</protein>
<dbReference type="Proteomes" id="UP000594260">
    <property type="component" value="Unplaced"/>
</dbReference>
<dbReference type="GO" id="GO:0000978">
    <property type="term" value="F:RNA polymerase II cis-regulatory region sequence-specific DNA binding"/>
    <property type="evidence" value="ECO:0007669"/>
    <property type="project" value="TreeGrafter"/>
</dbReference>
<feature type="region of interest" description="Disordered" evidence="4">
    <location>
        <begin position="324"/>
        <end position="351"/>
    </location>
</feature>
<dbReference type="InterPro" id="IPR011598">
    <property type="entry name" value="bHLH_dom"/>
</dbReference>
<feature type="compositionally biased region" description="Low complexity" evidence="4">
    <location>
        <begin position="77"/>
        <end position="86"/>
    </location>
</feature>
<dbReference type="EnsemblMetazoa" id="XM_022803524">
    <property type="protein sequence ID" value="XP_022659259"/>
    <property type="gene ID" value="LOC111249530"/>
</dbReference>
<accession>A0A7M7K268</accession>
<dbReference type="KEGG" id="vde:111249530"/>
<dbReference type="GO" id="GO:0000981">
    <property type="term" value="F:DNA-binding transcription factor activity, RNA polymerase II-specific"/>
    <property type="evidence" value="ECO:0007669"/>
    <property type="project" value="InterPro"/>
</dbReference>
<dbReference type="InParanoid" id="A0A7M7K268"/>
<evidence type="ECO:0000256" key="4">
    <source>
        <dbReference type="SAM" id="MobiDB-lite"/>
    </source>
</evidence>
<evidence type="ECO:0000256" key="1">
    <source>
        <dbReference type="ARBA" id="ARBA00023015"/>
    </source>
</evidence>
<dbReference type="Gene3D" id="4.10.280.10">
    <property type="entry name" value="Helix-loop-helix DNA-binding domain"/>
    <property type="match status" value="1"/>
</dbReference>
<dbReference type="GeneID" id="111249530"/>
<evidence type="ECO:0000259" key="5">
    <source>
        <dbReference type="PROSITE" id="PS50888"/>
    </source>
</evidence>
<dbReference type="OrthoDB" id="10069510at2759"/>
<dbReference type="Pfam" id="PF00010">
    <property type="entry name" value="HLH"/>
    <property type="match status" value="1"/>
</dbReference>
<feature type="compositionally biased region" description="Polar residues" evidence="4">
    <location>
        <begin position="174"/>
        <end position="204"/>
    </location>
</feature>
<dbReference type="PANTHER" id="PTHR13864:SF15">
    <property type="entry name" value="T-CELL ACUTE LYMPHOCYTIC LEUKEMIA PROTEIN 1 HOMOLOG-RELATED"/>
    <property type="match status" value="1"/>
</dbReference>
<keyword evidence="3" id="KW-0804">Transcription</keyword>
<dbReference type="FunFam" id="4.10.280.10:FF:000015">
    <property type="entry name" value="T-cell acute lymphocytic leukemia 1"/>
    <property type="match status" value="1"/>
</dbReference>